<evidence type="ECO:0000313" key="14">
    <source>
        <dbReference type="Proteomes" id="UP000321080"/>
    </source>
</evidence>
<evidence type="ECO:0000256" key="5">
    <source>
        <dbReference type="ARBA" id="ARBA00023029"/>
    </source>
</evidence>
<dbReference type="AlphaFoldDB" id="A0A5C7GLF9"/>
<evidence type="ECO:0000256" key="7">
    <source>
        <dbReference type="ARBA" id="ARBA00023235"/>
    </source>
</evidence>
<evidence type="ECO:0000256" key="8">
    <source>
        <dbReference type="ARBA" id="ARBA00030003"/>
    </source>
</evidence>
<dbReference type="GO" id="GO:0006281">
    <property type="term" value="P:DNA repair"/>
    <property type="evidence" value="ECO:0007669"/>
    <property type="project" value="TreeGrafter"/>
</dbReference>
<dbReference type="InterPro" id="IPR013826">
    <property type="entry name" value="Topo_IA_cen_sub3"/>
</dbReference>
<dbReference type="GO" id="GO:0006265">
    <property type="term" value="P:DNA topological change"/>
    <property type="evidence" value="ECO:0007669"/>
    <property type="project" value="InterPro"/>
</dbReference>
<accession>A0A5C7GLF9</accession>
<dbReference type="InterPro" id="IPR013497">
    <property type="entry name" value="Topo_IA_cen"/>
</dbReference>
<dbReference type="OrthoDB" id="9803554at2"/>
<dbReference type="GO" id="GO:0003917">
    <property type="term" value="F:DNA topoisomerase type I (single strand cut, ATP-independent) activity"/>
    <property type="evidence" value="ECO:0007669"/>
    <property type="project" value="UniProtKB-EC"/>
</dbReference>
<dbReference type="PANTHER" id="PTHR11390:SF21">
    <property type="entry name" value="DNA TOPOISOMERASE 3-ALPHA"/>
    <property type="match status" value="1"/>
</dbReference>
<protein>
    <recommendedName>
        <fullName evidence="3">DNA topoisomerase</fullName>
        <ecNumber evidence="3">5.6.2.1</ecNumber>
    </recommendedName>
    <alternativeName>
        <fullName evidence="11">Omega-protein</fullName>
    </alternativeName>
    <alternativeName>
        <fullName evidence="10">Relaxing enzyme</fullName>
    </alternativeName>
    <alternativeName>
        <fullName evidence="8">Swivelase</fullName>
    </alternativeName>
    <alternativeName>
        <fullName evidence="9">Untwisting enzyme</fullName>
    </alternativeName>
</protein>
<dbReference type="SMART" id="SM00436">
    <property type="entry name" value="TOP1Bc"/>
    <property type="match status" value="1"/>
</dbReference>
<keyword evidence="14" id="KW-1185">Reference proteome</keyword>
<comment type="catalytic activity">
    <reaction evidence="1">
        <text>ATP-independent breakage of single-stranded DNA, followed by passage and rejoining.</text>
        <dbReference type="EC" id="5.6.2.1"/>
    </reaction>
</comment>
<dbReference type="InterPro" id="IPR013825">
    <property type="entry name" value="Topo_IA_cen_sub2"/>
</dbReference>
<dbReference type="NCBIfam" id="NF005829">
    <property type="entry name" value="PRK07726.1"/>
    <property type="match status" value="1"/>
</dbReference>
<reference evidence="13 14" key="1">
    <citation type="submission" date="2019-08" db="EMBL/GenBank/DDBJ databases">
        <title>Seonamhaeicola sediminis sp. nov., isolated from marine sediment.</title>
        <authorList>
            <person name="Cao W.R."/>
        </authorList>
    </citation>
    <scope>NUCLEOTIDE SEQUENCE [LARGE SCALE GENOMIC DNA]</scope>
    <source>
        <strain evidence="13 14">1505</strain>
    </source>
</reference>
<dbReference type="SUPFAM" id="SSF56712">
    <property type="entry name" value="Prokaryotic type I DNA topoisomerase"/>
    <property type="match status" value="1"/>
</dbReference>
<dbReference type="PANTHER" id="PTHR11390">
    <property type="entry name" value="PROKARYOTIC DNA TOPOISOMERASE"/>
    <property type="match status" value="1"/>
</dbReference>
<dbReference type="GO" id="GO:0043597">
    <property type="term" value="C:cytoplasmic replication fork"/>
    <property type="evidence" value="ECO:0007669"/>
    <property type="project" value="TreeGrafter"/>
</dbReference>
<evidence type="ECO:0000256" key="6">
    <source>
        <dbReference type="ARBA" id="ARBA00023125"/>
    </source>
</evidence>
<evidence type="ECO:0000256" key="10">
    <source>
        <dbReference type="ARBA" id="ARBA00032235"/>
    </source>
</evidence>
<evidence type="ECO:0000256" key="3">
    <source>
        <dbReference type="ARBA" id="ARBA00012891"/>
    </source>
</evidence>
<proteinExistence type="inferred from homology"/>
<dbReference type="Pfam" id="PF01131">
    <property type="entry name" value="Topoisom_bac"/>
    <property type="match status" value="1"/>
</dbReference>
<dbReference type="InterPro" id="IPR023405">
    <property type="entry name" value="Topo_IA_core_domain"/>
</dbReference>
<dbReference type="EMBL" id="VRKQ01000008">
    <property type="protein sequence ID" value="TXG39142.1"/>
    <property type="molecule type" value="Genomic_DNA"/>
</dbReference>
<dbReference type="CDD" id="cd00186">
    <property type="entry name" value="TOP1Ac"/>
    <property type="match status" value="1"/>
</dbReference>
<evidence type="ECO:0000256" key="1">
    <source>
        <dbReference type="ARBA" id="ARBA00000213"/>
    </source>
</evidence>
<keyword evidence="7 13" id="KW-0413">Isomerase</keyword>
<evidence type="ECO:0000256" key="9">
    <source>
        <dbReference type="ARBA" id="ARBA00031985"/>
    </source>
</evidence>
<evidence type="ECO:0000256" key="2">
    <source>
        <dbReference type="ARBA" id="ARBA00009446"/>
    </source>
</evidence>
<evidence type="ECO:0000256" key="4">
    <source>
        <dbReference type="ARBA" id="ARBA00022723"/>
    </source>
</evidence>
<evidence type="ECO:0000313" key="13">
    <source>
        <dbReference type="EMBL" id="TXG39142.1"/>
    </source>
</evidence>
<dbReference type="InterPro" id="IPR006171">
    <property type="entry name" value="TOPRIM_dom"/>
</dbReference>
<dbReference type="NCBIfam" id="TIGR01056">
    <property type="entry name" value="topB"/>
    <property type="match status" value="1"/>
</dbReference>
<dbReference type="InterPro" id="IPR005738">
    <property type="entry name" value="TopoIII"/>
</dbReference>
<name>A0A5C7GLF9_9FLAO</name>
<comment type="caution">
    <text evidence="13">The sequence shown here is derived from an EMBL/GenBank/DDBJ whole genome shotgun (WGS) entry which is preliminary data.</text>
</comment>
<keyword evidence="5" id="KW-0799">Topoisomerase</keyword>
<dbReference type="Pfam" id="PF01751">
    <property type="entry name" value="Toprim"/>
    <property type="match status" value="1"/>
</dbReference>
<keyword evidence="4" id="KW-0479">Metal-binding</keyword>
<evidence type="ECO:0000256" key="11">
    <source>
        <dbReference type="ARBA" id="ARBA00032877"/>
    </source>
</evidence>
<dbReference type="InterPro" id="IPR013824">
    <property type="entry name" value="Topo_IA_cen_sub1"/>
</dbReference>
<dbReference type="PROSITE" id="PS52039">
    <property type="entry name" value="TOPO_IA_2"/>
    <property type="match status" value="1"/>
</dbReference>
<dbReference type="RefSeq" id="WP_147766621.1">
    <property type="nucleotide sequence ID" value="NZ_VRKQ01000008.1"/>
</dbReference>
<dbReference type="SMART" id="SM00493">
    <property type="entry name" value="TOPRIM"/>
    <property type="match status" value="1"/>
</dbReference>
<dbReference type="InterPro" id="IPR000380">
    <property type="entry name" value="Topo_IA"/>
</dbReference>
<dbReference type="InterPro" id="IPR003601">
    <property type="entry name" value="Topo_IA_2"/>
</dbReference>
<dbReference type="InterPro" id="IPR003602">
    <property type="entry name" value="Topo_IA_DNA-bd_dom"/>
</dbReference>
<keyword evidence="6" id="KW-0238">DNA-binding</keyword>
<dbReference type="GO" id="GO:0003677">
    <property type="term" value="F:DNA binding"/>
    <property type="evidence" value="ECO:0007669"/>
    <property type="project" value="UniProtKB-KW"/>
</dbReference>
<sequence length="763" mass="86447">MKVCIAEKPSVAREIAVVLGAKTKHDGYFEGNGYAVTYTFGHLCTLKEPVDYKPYWKSWDLNNLPMLPEKFETKVVSNSGIQKQFNIVKRLFDKANVVINCGDAGQEGELIQRWVMNEANYKGEVQRLWISSLTTEAIKEGFNNLKSSSDYDNLYYAGFSRAIGDWLLGINATRLYTVKHGGYKQVLSVGRVQTPTLAMVVSRFKEIENFKPTPYWELQTKYRDTLFSYEEGRFFKKEDGEVLADKVNESDFEIVSVSKKKGKEYAPKLFDLTGLQVYCNTKFGFSADETLKIVQSLYEQKVVTYPRVDTTFLPTDIYPKVEGILKKLTNYSNLVQPLLGKNIKKSAKVFNDKKVTDHHAIIPTGIQSRLQSNQQQVYDIITRRFIAVFYDDCSVANTNVVGKAADVSFKTTGKEILEKGWRVVFESPNTKEKEPNILPTFVEGEKGPHEPTFVEKQTKPPNQFTEASLLRAMETAGKQVEDDEMRDLMKENGIGRPSTRANIIETLFKRKYIKRNKKQVLPTETGIQLIDTIQNSLLKSAELTGRWEKQLKDIEKGDFSAGAFIKNMKRMVDALVYEVRSETKRANISSEANAKKKKVKANVQKVTGITVEGCPKCKQGKVIKGKSAYGCSVYKTGCDFKLPFKVYGKKISEKQFVRLLKKGSTVNLKGFKTESGTVEGLLRFDDKFQLKLEPKQTPIKTKPGEMLCPKCEKGTVVKGKTAYGCSEYKSGCDFKVFFDVVRQKINGQQVTKELVYKILNGNF</sequence>
<gene>
    <name evidence="13" type="primary">topB</name>
    <name evidence="13" type="ORF">FUA22_04495</name>
</gene>
<dbReference type="Gene3D" id="1.10.460.10">
    <property type="entry name" value="Topoisomerase I, domain 2"/>
    <property type="match status" value="1"/>
</dbReference>
<dbReference type="Gene3D" id="1.10.290.10">
    <property type="entry name" value="Topoisomerase I, domain 4"/>
    <property type="match status" value="1"/>
</dbReference>
<dbReference type="InterPro" id="IPR034144">
    <property type="entry name" value="TOPRIM_TopoIII"/>
</dbReference>
<feature type="domain" description="Topo IA-type catalytic" evidence="12">
    <location>
        <begin position="151"/>
        <end position="576"/>
    </location>
</feature>
<dbReference type="Proteomes" id="UP000321080">
    <property type="component" value="Unassembled WGS sequence"/>
</dbReference>
<comment type="similarity">
    <text evidence="2">Belongs to the type IA topoisomerase family.</text>
</comment>
<dbReference type="CDD" id="cd03362">
    <property type="entry name" value="TOPRIM_TopoIA_TopoIII"/>
    <property type="match status" value="1"/>
</dbReference>
<organism evidence="13 14">
    <name type="scientific">Seonamhaeicola maritimus</name>
    <dbReference type="NCBI Taxonomy" id="2591822"/>
    <lineage>
        <taxon>Bacteria</taxon>
        <taxon>Pseudomonadati</taxon>
        <taxon>Bacteroidota</taxon>
        <taxon>Flavobacteriia</taxon>
        <taxon>Flavobacteriales</taxon>
        <taxon>Flavobacteriaceae</taxon>
    </lineage>
</organism>
<dbReference type="SMART" id="SM00437">
    <property type="entry name" value="TOP1Ac"/>
    <property type="match status" value="1"/>
</dbReference>
<evidence type="ECO:0000259" key="12">
    <source>
        <dbReference type="PROSITE" id="PS52039"/>
    </source>
</evidence>
<dbReference type="GO" id="GO:0046872">
    <property type="term" value="F:metal ion binding"/>
    <property type="evidence" value="ECO:0007669"/>
    <property type="project" value="UniProtKB-KW"/>
</dbReference>
<dbReference type="Gene3D" id="2.70.20.10">
    <property type="entry name" value="Topoisomerase I, domain 3"/>
    <property type="match status" value="1"/>
</dbReference>
<dbReference type="Gene3D" id="3.40.50.140">
    <property type="match status" value="1"/>
</dbReference>
<dbReference type="PRINTS" id="PR00417">
    <property type="entry name" value="PRTPISMRASEI"/>
</dbReference>
<dbReference type="EC" id="5.6.2.1" evidence="3"/>
<dbReference type="GO" id="GO:0006310">
    <property type="term" value="P:DNA recombination"/>
    <property type="evidence" value="ECO:0007669"/>
    <property type="project" value="TreeGrafter"/>
</dbReference>